<organism evidence="1 2">
    <name type="scientific">Hymenobacter crusticola</name>
    <dbReference type="NCBI Taxonomy" id="1770526"/>
    <lineage>
        <taxon>Bacteria</taxon>
        <taxon>Pseudomonadati</taxon>
        <taxon>Bacteroidota</taxon>
        <taxon>Cytophagia</taxon>
        <taxon>Cytophagales</taxon>
        <taxon>Hymenobacteraceae</taxon>
        <taxon>Hymenobacter</taxon>
    </lineage>
</organism>
<dbReference type="AlphaFoldDB" id="A0A243WI21"/>
<sequence length="134" mass="14171">MSTSHNVAVHVTGENLLPKLGANLQIYATQRRDGVVTSTLIAQKNYTGSIDTTYTLGTLAGMNALHTDAVSVRTLFLGCGAGGYIPPADSKLTASIIVDGKTTMSVTLDQSQKGTYVTNDLFLTGSILQELHKL</sequence>
<keyword evidence="2" id="KW-1185">Reference proteome</keyword>
<protein>
    <submittedName>
        <fullName evidence="1">Uncharacterized protein</fullName>
    </submittedName>
</protein>
<evidence type="ECO:0000313" key="2">
    <source>
        <dbReference type="Proteomes" id="UP000194873"/>
    </source>
</evidence>
<comment type="caution">
    <text evidence="1">The sequence shown here is derived from an EMBL/GenBank/DDBJ whole genome shotgun (WGS) entry which is preliminary data.</text>
</comment>
<reference evidence="1 2" key="1">
    <citation type="submission" date="2017-01" db="EMBL/GenBank/DDBJ databases">
        <title>A new Hymenobacter.</title>
        <authorList>
            <person name="Liang Y."/>
            <person name="Feng F."/>
        </authorList>
    </citation>
    <scope>NUCLEOTIDE SEQUENCE [LARGE SCALE GENOMIC DNA]</scope>
    <source>
        <strain evidence="1">MIMBbqt21</strain>
    </source>
</reference>
<dbReference type="Proteomes" id="UP000194873">
    <property type="component" value="Unassembled WGS sequence"/>
</dbReference>
<accession>A0A243WI21</accession>
<proteinExistence type="predicted"/>
<gene>
    <name evidence="1" type="ORF">BXP70_07795</name>
</gene>
<evidence type="ECO:0000313" key="1">
    <source>
        <dbReference type="EMBL" id="OUJ74659.1"/>
    </source>
</evidence>
<name>A0A243WI21_9BACT</name>
<dbReference type="EMBL" id="MTSE01000003">
    <property type="protein sequence ID" value="OUJ74659.1"/>
    <property type="molecule type" value="Genomic_DNA"/>
</dbReference>